<keyword evidence="5 10" id="KW-0547">Nucleotide-binding</keyword>
<evidence type="ECO:0000256" key="9">
    <source>
        <dbReference type="PIRSR" id="PIRSR035805-2"/>
    </source>
</evidence>
<dbReference type="Pfam" id="PF00265">
    <property type="entry name" value="TK"/>
    <property type="match status" value="1"/>
</dbReference>
<dbReference type="RefSeq" id="WP_101475063.1">
    <property type="nucleotide sequence ID" value="NZ_CP060637.1"/>
</dbReference>
<gene>
    <name evidence="12" type="ORF">H9Q81_01935</name>
</gene>
<dbReference type="GO" id="GO:0004797">
    <property type="term" value="F:thymidine kinase activity"/>
    <property type="evidence" value="ECO:0007669"/>
    <property type="project" value="UniProtKB-EC"/>
</dbReference>
<keyword evidence="13" id="KW-1185">Reference proteome</keyword>
<evidence type="ECO:0000256" key="7">
    <source>
        <dbReference type="ARBA" id="ARBA00022840"/>
    </source>
</evidence>
<keyword evidence="3 10" id="KW-0237">DNA synthesis</keyword>
<dbReference type="EMBL" id="CP060637">
    <property type="protein sequence ID" value="QNM15624.1"/>
    <property type="molecule type" value="Genomic_DNA"/>
</dbReference>
<dbReference type="KEGG" id="fho:H9Q81_01935"/>
<dbReference type="AlphaFoldDB" id="A0A7G9GXU2"/>
<dbReference type="PANTHER" id="PTHR11441">
    <property type="entry name" value="THYMIDINE KINASE"/>
    <property type="match status" value="1"/>
</dbReference>
<proteinExistence type="inferred from homology"/>
<evidence type="ECO:0000256" key="6">
    <source>
        <dbReference type="ARBA" id="ARBA00022777"/>
    </source>
</evidence>
<name>A0A7G9GXU2_9FUSO</name>
<evidence type="ECO:0000256" key="2">
    <source>
        <dbReference type="ARBA" id="ARBA00012118"/>
    </source>
</evidence>
<feature type="binding site" evidence="9">
    <location>
        <begin position="166"/>
        <end position="169"/>
    </location>
    <ligand>
        <name>substrate</name>
    </ligand>
</feature>
<dbReference type="InterPro" id="IPR027417">
    <property type="entry name" value="P-loop_NTPase"/>
</dbReference>
<evidence type="ECO:0000256" key="3">
    <source>
        <dbReference type="ARBA" id="ARBA00022634"/>
    </source>
</evidence>
<evidence type="ECO:0000256" key="4">
    <source>
        <dbReference type="ARBA" id="ARBA00022679"/>
    </source>
</evidence>
<evidence type="ECO:0000256" key="11">
    <source>
        <dbReference type="RuleBase" id="RU004165"/>
    </source>
</evidence>
<keyword evidence="7 10" id="KW-0067">ATP-binding</keyword>
<dbReference type="Proteomes" id="UP000515913">
    <property type="component" value="Chromosome"/>
</dbReference>
<dbReference type="SUPFAM" id="SSF52540">
    <property type="entry name" value="P-loop containing nucleoside triphosphate hydrolases"/>
    <property type="match status" value="1"/>
</dbReference>
<evidence type="ECO:0000313" key="12">
    <source>
        <dbReference type="EMBL" id="QNM15624.1"/>
    </source>
</evidence>
<evidence type="ECO:0000256" key="10">
    <source>
        <dbReference type="RuleBase" id="RU000544"/>
    </source>
</evidence>
<dbReference type="Gene3D" id="3.40.50.300">
    <property type="entry name" value="P-loop containing nucleotide triphosphate hydrolases"/>
    <property type="match status" value="1"/>
</dbReference>
<evidence type="ECO:0000256" key="8">
    <source>
        <dbReference type="PIRSR" id="PIRSR035805-1"/>
    </source>
</evidence>
<evidence type="ECO:0000256" key="1">
    <source>
        <dbReference type="ARBA" id="ARBA00007587"/>
    </source>
</evidence>
<dbReference type="InterPro" id="IPR001267">
    <property type="entry name" value="Thymidine_kinase"/>
</dbReference>
<dbReference type="EC" id="2.7.1.21" evidence="2 10"/>
<protein>
    <recommendedName>
        <fullName evidence="2 10">Thymidine kinase</fullName>
        <ecNumber evidence="2 10">2.7.1.21</ecNumber>
    </recommendedName>
</protein>
<comment type="catalytic activity">
    <reaction evidence="10">
        <text>thymidine + ATP = dTMP + ADP + H(+)</text>
        <dbReference type="Rhea" id="RHEA:19129"/>
        <dbReference type="ChEBI" id="CHEBI:15378"/>
        <dbReference type="ChEBI" id="CHEBI:17748"/>
        <dbReference type="ChEBI" id="CHEBI:30616"/>
        <dbReference type="ChEBI" id="CHEBI:63528"/>
        <dbReference type="ChEBI" id="CHEBI:456216"/>
        <dbReference type="EC" id="2.7.1.21"/>
    </reaction>
</comment>
<evidence type="ECO:0000313" key="13">
    <source>
        <dbReference type="Proteomes" id="UP000515913"/>
    </source>
</evidence>
<dbReference type="GO" id="GO:0046104">
    <property type="term" value="P:thymidine metabolic process"/>
    <property type="evidence" value="ECO:0007669"/>
    <property type="project" value="TreeGrafter"/>
</dbReference>
<evidence type="ECO:0000256" key="5">
    <source>
        <dbReference type="ARBA" id="ARBA00022741"/>
    </source>
</evidence>
<dbReference type="PIRSF" id="PIRSF035805">
    <property type="entry name" value="TK_cell"/>
    <property type="match status" value="1"/>
</dbReference>
<keyword evidence="4 10" id="KW-0808">Transferase</keyword>
<reference evidence="12 13" key="1">
    <citation type="submission" date="2020-08" db="EMBL/GenBank/DDBJ databases">
        <authorList>
            <person name="Liu C."/>
            <person name="Sun Q."/>
        </authorList>
    </citation>
    <scope>NUCLEOTIDE SEQUENCE [LARGE SCALE GENOMIC DNA]</scope>
    <source>
        <strain evidence="12 13">NSJ-57</strain>
    </source>
</reference>
<keyword evidence="6 10" id="KW-0418">Kinase</keyword>
<accession>A0A7G9GXU2</accession>
<comment type="similarity">
    <text evidence="1 11">Belongs to the thymidine kinase family.</text>
</comment>
<feature type="active site" description="Proton acceptor" evidence="8">
    <location>
        <position position="84"/>
    </location>
</feature>
<dbReference type="GO" id="GO:0005524">
    <property type="term" value="F:ATP binding"/>
    <property type="evidence" value="ECO:0007669"/>
    <property type="project" value="UniProtKB-KW"/>
</dbReference>
<organism evidence="12 13">
    <name type="scientific">Fusobacterium hominis</name>
    <dbReference type="NCBI Taxonomy" id="2764326"/>
    <lineage>
        <taxon>Bacteria</taxon>
        <taxon>Fusobacteriati</taxon>
        <taxon>Fusobacteriota</taxon>
        <taxon>Fusobacteriia</taxon>
        <taxon>Fusobacteriales</taxon>
        <taxon>Fusobacteriaceae</taxon>
        <taxon>Fusobacterium</taxon>
    </lineage>
</organism>
<dbReference type="GO" id="GO:0005829">
    <property type="term" value="C:cytosol"/>
    <property type="evidence" value="ECO:0007669"/>
    <property type="project" value="TreeGrafter"/>
</dbReference>
<dbReference type="PANTHER" id="PTHR11441:SF0">
    <property type="entry name" value="THYMIDINE KINASE, CYTOSOLIC"/>
    <property type="match status" value="1"/>
</dbReference>
<sequence>MGKFIFYYSVVGARKSAELILTAHRNTMAGKKVAVFQPQANTRDGGKIKSRALKEECDAIILNENFNLYDWWNINKPNLILIDEIQFITKNHVNQLIQIIRDSKTLVFGYGLMSNFKGELFDTISYMLPFVTKIVEIPTVCEMCGDAKATMNVLVDGSKNKDNSGIIIGNHFKGVCLKCFLDYNEQNK</sequence>
<dbReference type="GO" id="GO:0071897">
    <property type="term" value="P:DNA biosynthetic process"/>
    <property type="evidence" value="ECO:0007669"/>
    <property type="project" value="UniProtKB-KW"/>
</dbReference>